<evidence type="ECO:0008006" key="8">
    <source>
        <dbReference type="Google" id="ProtNLM"/>
    </source>
</evidence>
<dbReference type="EMBL" id="JACHDO010000001">
    <property type="protein sequence ID" value="MBB5493607.1"/>
    <property type="molecule type" value="Genomic_DNA"/>
</dbReference>
<organism evidence="5 7">
    <name type="scientific">Nocardiopsis metallicus</name>
    <dbReference type="NCBI Taxonomy" id="179819"/>
    <lineage>
        <taxon>Bacteria</taxon>
        <taxon>Bacillati</taxon>
        <taxon>Actinomycetota</taxon>
        <taxon>Actinomycetes</taxon>
        <taxon>Streptosporangiales</taxon>
        <taxon>Nocardiopsidaceae</taxon>
        <taxon>Nocardiopsis</taxon>
    </lineage>
</organism>
<dbReference type="Proteomes" id="UP000579647">
    <property type="component" value="Unassembled WGS sequence"/>
</dbReference>
<reference evidence="5 7" key="1">
    <citation type="submission" date="2020-08" db="EMBL/GenBank/DDBJ databases">
        <title>Sequencing the genomes of 1000 actinobacteria strains.</title>
        <authorList>
            <person name="Klenk H.-P."/>
        </authorList>
    </citation>
    <scope>NUCLEOTIDE SEQUENCE [LARGE SCALE GENOMIC DNA]</scope>
    <source>
        <strain evidence="5 7">DSM 44598</strain>
    </source>
</reference>
<dbReference type="GO" id="GO:0046872">
    <property type="term" value="F:metal ion binding"/>
    <property type="evidence" value="ECO:0007669"/>
    <property type="project" value="UniProtKB-KW"/>
</dbReference>
<evidence type="ECO:0000256" key="2">
    <source>
        <dbReference type="ARBA" id="ARBA00022723"/>
    </source>
</evidence>
<comment type="caution">
    <text evidence="5">The sequence shown here is derived from an EMBL/GenBank/DDBJ whole genome shotgun (WGS) entry which is preliminary data.</text>
</comment>
<proteinExistence type="predicted"/>
<protein>
    <recommendedName>
        <fullName evidence="8">Transposase</fullName>
    </recommendedName>
</protein>
<keyword evidence="2" id="KW-0479">Metal-binding</keyword>
<feature type="domain" description="DDE Tnp4" evidence="3">
    <location>
        <begin position="104"/>
        <end position="248"/>
    </location>
</feature>
<dbReference type="RefSeq" id="WP_184366778.1">
    <property type="nucleotide sequence ID" value="NZ_JACHDO010000001.1"/>
</dbReference>
<feature type="domain" description="Transposase Helix-turn-helix" evidence="4">
    <location>
        <begin position="34"/>
        <end position="85"/>
    </location>
</feature>
<dbReference type="InterPro" id="IPR027805">
    <property type="entry name" value="Transposase_HTH_dom"/>
</dbReference>
<accession>A0A840WPS7</accession>
<keyword evidence="7" id="KW-1185">Reference proteome</keyword>
<evidence type="ECO:0000313" key="7">
    <source>
        <dbReference type="Proteomes" id="UP000579647"/>
    </source>
</evidence>
<dbReference type="AlphaFoldDB" id="A0A840WPS7"/>
<dbReference type="Pfam" id="PF13613">
    <property type="entry name" value="HTH_Tnp_4"/>
    <property type="match status" value="1"/>
</dbReference>
<comment type="cofactor">
    <cofactor evidence="1">
        <name>a divalent metal cation</name>
        <dbReference type="ChEBI" id="CHEBI:60240"/>
    </cofactor>
</comment>
<evidence type="ECO:0000313" key="5">
    <source>
        <dbReference type="EMBL" id="MBB5493607.1"/>
    </source>
</evidence>
<evidence type="ECO:0000313" key="6">
    <source>
        <dbReference type="EMBL" id="MBB5495697.1"/>
    </source>
</evidence>
<dbReference type="EMBL" id="JACHDO010000001">
    <property type="protein sequence ID" value="MBB5495697.1"/>
    <property type="molecule type" value="Genomic_DNA"/>
</dbReference>
<gene>
    <name evidence="5" type="ORF">HNR07_004744</name>
    <name evidence="6" type="ORF">HNR07_006834</name>
</gene>
<evidence type="ECO:0000259" key="4">
    <source>
        <dbReference type="Pfam" id="PF13613"/>
    </source>
</evidence>
<dbReference type="Pfam" id="PF13359">
    <property type="entry name" value="DDE_Tnp_4"/>
    <property type="match status" value="1"/>
</dbReference>
<sequence>MLFYRAALPLSRRTLNLAARTIRTHRKNTGSRWRRLDPAQQALLVLVHLYKGETFTHLAAGFGVGTTTAWRYVRETTALLAKLAPTLEQGLRRARRTGWGYVIVDGTLIACDRVAADRPFYSGKHKRHGMNIQVVAAPDGEPLWTSWSLLGSVHDTRAARVWRIAERIAAAGLLGLGDKGYVGLSDVVFCPFKGRGKPQWKKDANSEHAKLRGPGERAIAQLKNWDVLRRLRCCPRRAGEITRAVLALQLREAG</sequence>
<evidence type="ECO:0000259" key="3">
    <source>
        <dbReference type="Pfam" id="PF13359"/>
    </source>
</evidence>
<name>A0A840WPS7_9ACTN</name>
<dbReference type="InterPro" id="IPR027806">
    <property type="entry name" value="HARBI1_dom"/>
</dbReference>
<evidence type="ECO:0000256" key="1">
    <source>
        <dbReference type="ARBA" id="ARBA00001968"/>
    </source>
</evidence>